<feature type="transmembrane region" description="Helical" evidence="1">
    <location>
        <begin position="150"/>
        <end position="169"/>
    </location>
</feature>
<evidence type="ECO:0000256" key="1">
    <source>
        <dbReference type="SAM" id="Phobius"/>
    </source>
</evidence>
<keyword evidence="1" id="KW-1133">Transmembrane helix</keyword>
<protein>
    <submittedName>
        <fullName evidence="2">Bm7709, isoform a</fullName>
    </submittedName>
</protein>
<dbReference type="AlphaFoldDB" id="A0A1I9FZJ5"/>
<name>A0A1I9FZJ5_BRUMA</name>
<evidence type="ECO:0000313" key="2">
    <source>
        <dbReference type="EMBL" id="CDP90641.1"/>
    </source>
</evidence>
<accession>A0A1I9FZJ5</accession>
<keyword evidence="1" id="KW-0812">Transmembrane</keyword>
<reference evidence="2" key="1">
    <citation type="journal article" date="2007" name="Science">
        <title>Draft genome of the filarial nematode parasite Brugia malayi.</title>
        <authorList>
            <person name="Ghedin E."/>
            <person name="Wang S."/>
            <person name="Spiro D."/>
            <person name="Caler E."/>
            <person name="Zhao Q."/>
            <person name="Crabtree J."/>
            <person name="Allen J.E."/>
            <person name="Delcher A.L."/>
            <person name="Guiliano D.B."/>
            <person name="Miranda-Saavedra D."/>
            <person name="Angiuoli S.V."/>
            <person name="Creasy T."/>
            <person name="Amedeo P."/>
            <person name="Haas B."/>
            <person name="El-Sayed N.M."/>
            <person name="Wortman J.R."/>
            <person name="Feldblyum T."/>
            <person name="Tallon L."/>
            <person name="Schatz M."/>
            <person name="Shumway M."/>
            <person name="Koo H."/>
            <person name="Salzberg S.L."/>
            <person name="Schobel S."/>
            <person name="Pertea M."/>
            <person name="Pop M."/>
            <person name="White O."/>
            <person name="Barton G.J."/>
            <person name="Carlow C.K."/>
            <person name="Crawford M.J."/>
            <person name="Daub J."/>
            <person name="Dimmic M.W."/>
            <person name="Estes C.F."/>
            <person name="Foster J.M."/>
            <person name="Ganatra M."/>
            <person name="Gregory W.F."/>
            <person name="Johnson N.M."/>
            <person name="Jin J."/>
            <person name="Komuniecki R."/>
            <person name="Korf I."/>
            <person name="Kumar S."/>
            <person name="Laney S."/>
            <person name="Li B.W."/>
            <person name="Li W."/>
            <person name="Lindblom T.H."/>
            <person name="Lustigman S."/>
            <person name="Ma D."/>
            <person name="Maina C.V."/>
            <person name="Martin D.M."/>
            <person name="McCarter J.P."/>
            <person name="McReynolds L."/>
            <person name="Mitreva M."/>
            <person name="Nutman T.B."/>
            <person name="Parkinson J."/>
            <person name="Peregrin-Alvarez J.M."/>
            <person name="Poole C."/>
            <person name="Ren Q."/>
            <person name="Saunders L."/>
            <person name="Sluder A.E."/>
            <person name="Smith K."/>
            <person name="Stanke M."/>
            <person name="Unnasch T.R."/>
            <person name="Ware J."/>
            <person name="Wei A.D."/>
            <person name="Weil G."/>
            <person name="Williams D.J."/>
            <person name="Zhang Y."/>
            <person name="Williams S.A."/>
            <person name="Fraser-Liggett C."/>
            <person name="Slatko B."/>
            <person name="Blaxter M.L."/>
            <person name="Scott A.L."/>
        </authorList>
    </citation>
    <scope>NUCLEOTIDE SEQUENCE</scope>
    <source>
        <strain evidence="2">FR3</strain>
    </source>
</reference>
<dbReference type="EMBL" id="LN854645">
    <property type="protein sequence ID" value="CDP90641.1"/>
    <property type="molecule type" value="Genomic_DNA"/>
</dbReference>
<organism evidence="2">
    <name type="scientific">Brugia malayi</name>
    <name type="common">Filarial nematode worm</name>
    <dbReference type="NCBI Taxonomy" id="6279"/>
    <lineage>
        <taxon>Eukaryota</taxon>
        <taxon>Metazoa</taxon>
        <taxon>Ecdysozoa</taxon>
        <taxon>Nematoda</taxon>
        <taxon>Chromadorea</taxon>
        <taxon>Rhabditida</taxon>
        <taxon>Spirurina</taxon>
        <taxon>Spiruromorpha</taxon>
        <taxon>Filarioidea</taxon>
        <taxon>Onchocercidae</taxon>
        <taxon>Brugia</taxon>
    </lineage>
</organism>
<reference evidence="2" key="2">
    <citation type="submission" date="2012-12" db="EMBL/GenBank/DDBJ databases">
        <authorList>
            <consortium name="WormBase Consortium"/>
            <person name="Ghedin E."/>
            <person name="Paulini M."/>
        </authorList>
    </citation>
    <scope>NUCLEOTIDE SEQUENCE</scope>
    <source>
        <strain evidence="2">FR3</strain>
    </source>
</reference>
<proteinExistence type="predicted"/>
<sequence length="196" mass="21891">MCRRRTMDGQALRVVPFLCRRDGFIWWGGKECVVDFLLDSLCPKSQITHYFARTKARCNHSPFRSRRDPSGNSVNRIPSLHMSKNAVYLLFWPYLLICHITVNHSTWLTNTCSERVFVFTSYGRRETYCDWLRELGVREGRGRRGCMPRLYAMAWYSVVVVVIIVAAAAAAAVAAAAVAGAVVGAVVAGAGAMLLL</sequence>
<feature type="transmembrane region" description="Helical" evidence="1">
    <location>
        <begin position="175"/>
        <end position="195"/>
    </location>
</feature>
<gene>
    <name evidence="2" type="primary">Bm7709</name>
    <name evidence="2" type="ORF">BM_Bm7709</name>
</gene>
<keyword evidence="1" id="KW-0472">Membrane</keyword>